<accession>A0AAP4BDP7</accession>
<evidence type="ECO:0000313" key="1">
    <source>
        <dbReference type="EMBL" id="MDI9243318.1"/>
    </source>
</evidence>
<evidence type="ECO:0000313" key="2">
    <source>
        <dbReference type="Proteomes" id="UP001300383"/>
    </source>
</evidence>
<protein>
    <submittedName>
        <fullName evidence="1">Uncharacterized protein</fullName>
    </submittedName>
</protein>
<sequence>MAFGIGINSGHQEHGELKGPYQEVAVKCWFTASGRSMPLGMKLKTEDEIIEIRDIQVQTAEKQFYAGILHWRYRCLAAAGNRQFSFTLLFRPDECTWKLLEPRE</sequence>
<comment type="caution">
    <text evidence="1">The sequence shown here is derived from an EMBL/GenBank/DDBJ whole genome shotgun (WGS) entry which is preliminary data.</text>
</comment>
<reference evidence="1 2" key="1">
    <citation type="submission" date="2023-05" db="EMBL/GenBank/DDBJ databases">
        <title>[ruminococcus] sp. nov., isolated from a pig farm feces dump.</title>
        <authorList>
            <person name="Chang Y.-H."/>
        </authorList>
    </citation>
    <scope>NUCLEOTIDE SEQUENCE [LARGE SCALE GENOMIC DNA]</scope>
    <source>
        <strain evidence="1 2">YH-rum2234</strain>
    </source>
</reference>
<gene>
    <name evidence="1" type="ORF">QJ036_12755</name>
</gene>
<dbReference type="AlphaFoldDB" id="A0AAP4BDP7"/>
<organism evidence="1 2">
    <name type="scientific">Fusibacillus kribbianus</name>
    <dbReference type="NCBI Taxonomy" id="3044208"/>
    <lineage>
        <taxon>Bacteria</taxon>
        <taxon>Bacillati</taxon>
        <taxon>Bacillota</taxon>
        <taxon>Clostridia</taxon>
        <taxon>Lachnospirales</taxon>
        <taxon>Lachnospiraceae</taxon>
        <taxon>Fusibacillus</taxon>
    </lineage>
</organism>
<keyword evidence="2" id="KW-1185">Reference proteome</keyword>
<dbReference type="RefSeq" id="WP_283231741.1">
    <property type="nucleotide sequence ID" value="NZ_JASGBQ010000030.1"/>
</dbReference>
<proteinExistence type="predicted"/>
<dbReference type="Proteomes" id="UP001300383">
    <property type="component" value="Unassembled WGS sequence"/>
</dbReference>
<dbReference type="EMBL" id="JASGBQ010000030">
    <property type="protein sequence ID" value="MDI9243318.1"/>
    <property type="molecule type" value="Genomic_DNA"/>
</dbReference>
<name>A0AAP4BDP7_9FIRM</name>